<gene>
    <name evidence="2" type="ORF">M9458_002788</name>
</gene>
<feature type="region of interest" description="Disordered" evidence="1">
    <location>
        <begin position="1"/>
        <end position="56"/>
    </location>
</feature>
<organism evidence="2 3">
    <name type="scientific">Cirrhinus mrigala</name>
    <name type="common">Mrigala</name>
    <dbReference type="NCBI Taxonomy" id="683832"/>
    <lineage>
        <taxon>Eukaryota</taxon>
        <taxon>Metazoa</taxon>
        <taxon>Chordata</taxon>
        <taxon>Craniata</taxon>
        <taxon>Vertebrata</taxon>
        <taxon>Euteleostomi</taxon>
        <taxon>Actinopterygii</taxon>
        <taxon>Neopterygii</taxon>
        <taxon>Teleostei</taxon>
        <taxon>Ostariophysi</taxon>
        <taxon>Cypriniformes</taxon>
        <taxon>Cyprinidae</taxon>
        <taxon>Labeoninae</taxon>
        <taxon>Labeonini</taxon>
        <taxon>Cirrhinus</taxon>
    </lineage>
</organism>
<feature type="region of interest" description="Disordered" evidence="1">
    <location>
        <begin position="258"/>
        <end position="283"/>
    </location>
</feature>
<sequence length="519" mass="56138">MELPKHHTRPSRGGPSVSFSTPEEDMMSIAASEKDAPAEAEGSAGQSSATRAAQSEFDDELAVMLLQAAKSIELEVPKGPSPERSRLDDWFLGAKGGVPPRPAPVPFFPEVHEELTKTWAAPFMARPRQSSSLLTTLDGGAARGYVDVPQVERAVAVHLCPQNAATWRNRPRLPSKACKLSSALAAKAYGAAGQAASSLHAMAILQVYQAKALKQLHEGSSDSEVMQELHSATDFALRATKVTARALGFRPRVRFLSDAQPPQLPAQSPSSPTRDPGQQVSAAHSSSAFLQSAPLSGVSPLPLPGCPTAGTSATVPLIPLARRLGAWLALPSPSRWLIRTVRLGYAIQFARCPPKFRGIHFTSVQSNTDASVLRAEIAVLLAKDAIEPVPPAEMKTGFYSPYFIVPRKSCGLRPILDLRASNRPLHRLPFRMLTPKRILSCVRCGVFHGSIPNTSLDVTSEWTTEGERLGYICNPRSLKEGTETLCPPATILNYAECWVSARLLSRNLNEWMHAAILYT</sequence>
<dbReference type="AlphaFoldDB" id="A0ABD0RMA6"/>
<accession>A0ABD0RMA6</accession>
<evidence type="ECO:0000313" key="3">
    <source>
        <dbReference type="Proteomes" id="UP001529510"/>
    </source>
</evidence>
<dbReference type="EMBL" id="JAMKFB020000002">
    <property type="protein sequence ID" value="KAL0199601.1"/>
    <property type="molecule type" value="Genomic_DNA"/>
</dbReference>
<feature type="non-terminal residue" evidence="2">
    <location>
        <position position="519"/>
    </location>
</feature>
<proteinExistence type="predicted"/>
<feature type="compositionally biased region" description="Low complexity" evidence="1">
    <location>
        <begin position="258"/>
        <end position="272"/>
    </location>
</feature>
<evidence type="ECO:0000256" key="1">
    <source>
        <dbReference type="SAM" id="MobiDB-lite"/>
    </source>
</evidence>
<feature type="compositionally biased region" description="Basic residues" evidence="1">
    <location>
        <begin position="1"/>
        <end position="10"/>
    </location>
</feature>
<dbReference type="Proteomes" id="UP001529510">
    <property type="component" value="Unassembled WGS sequence"/>
</dbReference>
<name>A0ABD0RMA6_CIRMR</name>
<keyword evidence="3" id="KW-1185">Reference proteome</keyword>
<comment type="caution">
    <text evidence="2">The sequence shown here is derived from an EMBL/GenBank/DDBJ whole genome shotgun (WGS) entry which is preliminary data.</text>
</comment>
<reference evidence="2 3" key="1">
    <citation type="submission" date="2024-05" db="EMBL/GenBank/DDBJ databases">
        <title>Genome sequencing and assembly of Indian major carp, Cirrhinus mrigala (Hamilton, 1822).</title>
        <authorList>
            <person name="Mohindra V."/>
            <person name="Chowdhury L.M."/>
            <person name="Lal K."/>
            <person name="Jena J.K."/>
        </authorList>
    </citation>
    <scope>NUCLEOTIDE SEQUENCE [LARGE SCALE GENOMIC DNA]</scope>
    <source>
        <strain evidence="2">CM1030</strain>
        <tissue evidence="2">Blood</tissue>
    </source>
</reference>
<protein>
    <submittedName>
        <fullName evidence="2">Uncharacterized protein</fullName>
    </submittedName>
</protein>
<evidence type="ECO:0000313" key="2">
    <source>
        <dbReference type="EMBL" id="KAL0199601.1"/>
    </source>
</evidence>
<feature type="compositionally biased region" description="Low complexity" evidence="1">
    <location>
        <begin position="39"/>
        <end position="49"/>
    </location>
</feature>